<gene>
    <name evidence="5" type="primary">pduA_5</name>
    <name evidence="5" type="ORF">SAMEA4412692_02078</name>
</gene>
<dbReference type="PANTHER" id="PTHR33941:SF11">
    <property type="entry name" value="BACTERIAL MICROCOMPARTMENT SHELL PROTEIN PDUJ"/>
    <property type="match status" value="1"/>
</dbReference>
<reference evidence="5 6" key="1">
    <citation type="submission" date="2017-06" db="EMBL/GenBank/DDBJ databases">
        <authorList>
            <consortium name="Pathogen Informatics"/>
        </authorList>
    </citation>
    <scope>NUCLEOTIDE SEQUENCE [LARGE SCALE GENOMIC DNA]</scope>
    <source>
        <strain evidence="5 6">NCTC13788</strain>
    </source>
</reference>
<dbReference type="InterPro" id="IPR044872">
    <property type="entry name" value="CcmK/CsoS1_BMC"/>
</dbReference>
<dbReference type="OrthoDB" id="9812608at2"/>
<dbReference type="EMBL" id="LT906439">
    <property type="protein sequence ID" value="SNU90959.1"/>
    <property type="molecule type" value="Genomic_DNA"/>
</dbReference>
<dbReference type="SMART" id="SM00877">
    <property type="entry name" value="BMC"/>
    <property type="match status" value="1"/>
</dbReference>
<dbReference type="Gene3D" id="3.30.70.1710">
    <property type="match status" value="1"/>
</dbReference>
<dbReference type="STRING" id="1123308.GCA_000380085_02099"/>
<organism evidence="5 6">
    <name type="scientific">Streptococcus merionis</name>
    <dbReference type="NCBI Taxonomy" id="400065"/>
    <lineage>
        <taxon>Bacteria</taxon>
        <taxon>Bacillati</taxon>
        <taxon>Bacillota</taxon>
        <taxon>Bacilli</taxon>
        <taxon>Lactobacillales</taxon>
        <taxon>Streptococcaceae</taxon>
        <taxon>Streptococcus</taxon>
    </lineage>
</organism>
<keyword evidence="2" id="KW-1283">Bacterial microcompartment</keyword>
<dbReference type="Pfam" id="PF00936">
    <property type="entry name" value="BMC"/>
    <property type="match status" value="1"/>
</dbReference>
<feature type="domain" description="BMC" evidence="4">
    <location>
        <begin position="3"/>
        <end position="89"/>
    </location>
</feature>
<sequence>MKALGMIETFGLIGAIEAADVMLKVADVSLLGAEKVRGGLVMISVEGDVGAVKTAVEAGASAVRRLNERSLQGSHVIPRPDYQLQSIYDAKDISANSDVTNLTKDECFEQQELSTETVGKASFEEDLAHSFEESVELITEGSGKGEEAAKEVTDSIHQVSLEEYERGLRKTKAADLRALVSENPKIHISEEELERLVRREMIALLVEAFQG</sequence>
<protein>
    <submittedName>
        <fullName evidence="5">Truncated carbon dioxide concentrating mechanism protein ccmK-like protein</fullName>
    </submittedName>
</protein>
<dbReference type="RefSeq" id="WP_018374647.1">
    <property type="nucleotide sequence ID" value="NZ_LT906439.1"/>
</dbReference>
<dbReference type="AlphaFoldDB" id="A0A239T0C7"/>
<dbReference type="InterPro" id="IPR000249">
    <property type="entry name" value="BMC_dom"/>
</dbReference>
<dbReference type="SUPFAM" id="SSF143414">
    <property type="entry name" value="CcmK-like"/>
    <property type="match status" value="1"/>
</dbReference>
<evidence type="ECO:0000256" key="2">
    <source>
        <dbReference type="ARBA" id="ARBA00024446"/>
    </source>
</evidence>
<keyword evidence="6" id="KW-1185">Reference proteome</keyword>
<name>A0A239T0C7_9STRE</name>
<accession>A0A239T0C7</accession>
<dbReference type="eggNOG" id="COG4577">
    <property type="taxonomic scope" value="Bacteria"/>
</dbReference>
<evidence type="ECO:0000313" key="6">
    <source>
        <dbReference type="Proteomes" id="UP000215185"/>
    </source>
</evidence>
<dbReference type="GO" id="GO:0031469">
    <property type="term" value="C:bacterial microcompartment"/>
    <property type="evidence" value="ECO:0007669"/>
    <property type="project" value="UniProtKB-SubCell"/>
</dbReference>
<dbReference type="PANTHER" id="PTHR33941">
    <property type="entry name" value="PROPANEDIOL UTILIZATION PROTEIN PDUA"/>
    <property type="match status" value="1"/>
</dbReference>
<evidence type="ECO:0000259" key="4">
    <source>
        <dbReference type="PROSITE" id="PS51930"/>
    </source>
</evidence>
<evidence type="ECO:0000256" key="1">
    <source>
        <dbReference type="ARBA" id="ARBA00024322"/>
    </source>
</evidence>
<proteinExistence type="inferred from homology"/>
<comment type="subcellular location">
    <subcellularLocation>
        <location evidence="1">Bacterial microcompartment</location>
    </subcellularLocation>
</comment>
<evidence type="ECO:0000313" key="5">
    <source>
        <dbReference type="EMBL" id="SNU90959.1"/>
    </source>
</evidence>
<evidence type="ECO:0000256" key="3">
    <source>
        <dbReference type="PROSITE-ProRule" id="PRU01278"/>
    </source>
</evidence>
<dbReference type="InterPro" id="IPR037233">
    <property type="entry name" value="CcmK-like_sf"/>
</dbReference>
<dbReference type="CDD" id="cd07045">
    <property type="entry name" value="BMC_CcmK_like"/>
    <property type="match status" value="1"/>
</dbReference>
<comment type="similarity">
    <text evidence="3">Belongs to the bacterial microcompartments protein family.</text>
</comment>
<dbReference type="KEGG" id="smen:SAMEA4412692_2078"/>
<dbReference type="Proteomes" id="UP000215185">
    <property type="component" value="Chromosome 1"/>
</dbReference>
<dbReference type="InterPro" id="IPR050575">
    <property type="entry name" value="BMC_shell"/>
</dbReference>
<dbReference type="PROSITE" id="PS51930">
    <property type="entry name" value="BMC_2"/>
    <property type="match status" value="1"/>
</dbReference>